<gene>
    <name evidence="1" type="ORF">EMU01_30480</name>
</gene>
<keyword evidence="2" id="KW-1185">Reference proteome</keyword>
<dbReference type="Proteomes" id="UP000321175">
    <property type="component" value="Unassembled WGS sequence"/>
</dbReference>
<reference evidence="1 2" key="1">
    <citation type="submission" date="2019-07" db="EMBL/GenBank/DDBJ databases">
        <title>Whole genome shotgun sequence of Enterococcus mundtii NBRC 100490.</title>
        <authorList>
            <person name="Hosoyama A."/>
            <person name="Uohara A."/>
            <person name="Ohji S."/>
            <person name="Ichikawa N."/>
        </authorList>
    </citation>
    <scope>NUCLEOTIDE SEQUENCE [LARGE SCALE GENOMIC DNA]</scope>
    <source>
        <strain evidence="1 2">NBRC 100490</strain>
    </source>
</reference>
<dbReference type="EMBL" id="BJWA01000044">
    <property type="protein sequence ID" value="GEL81904.1"/>
    <property type="molecule type" value="Genomic_DNA"/>
</dbReference>
<protein>
    <submittedName>
        <fullName evidence="1">Uncharacterized protein</fullName>
    </submittedName>
</protein>
<evidence type="ECO:0000313" key="2">
    <source>
        <dbReference type="Proteomes" id="UP000321175"/>
    </source>
</evidence>
<proteinExistence type="predicted"/>
<accession>A0ABQ0VGU1</accession>
<sequence>MLNPYTYLNVNNFYQGTTAAATGTCYVSTMSIPTSESRANVYASTLQAYYLSFGWRSALINNATVVIN</sequence>
<evidence type="ECO:0000313" key="1">
    <source>
        <dbReference type="EMBL" id="GEL81904.1"/>
    </source>
</evidence>
<name>A0ABQ0VGU1_ENTMU</name>
<organism evidence="1 2">
    <name type="scientific">Enterococcus mundtii</name>
    <dbReference type="NCBI Taxonomy" id="53346"/>
    <lineage>
        <taxon>Bacteria</taxon>
        <taxon>Bacillati</taxon>
        <taxon>Bacillota</taxon>
        <taxon>Bacilli</taxon>
        <taxon>Lactobacillales</taxon>
        <taxon>Enterococcaceae</taxon>
        <taxon>Enterococcus</taxon>
    </lineage>
</organism>
<comment type="caution">
    <text evidence="1">The sequence shown here is derived from an EMBL/GenBank/DDBJ whole genome shotgun (WGS) entry which is preliminary data.</text>
</comment>